<dbReference type="AlphaFoldDB" id="A0A2N5VSS1"/>
<name>A0A2N5VSS1_9BASI</name>
<dbReference type="Proteomes" id="UP000235388">
    <property type="component" value="Unassembled WGS sequence"/>
</dbReference>
<keyword evidence="3" id="KW-1185">Reference proteome</keyword>
<proteinExistence type="predicted"/>
<dbReference type="OrthoDB" id="2516766at2759"/>
<comment type="caution">
    <text evidence="2">The sequence shown here is derived from an EMBL/GenBank/DDBJ whole genome shotgun (WGS) entry which is preliminary data.</text>
</comment>
<organism evidence="2 3">
    <name type="scientific">Puccinia coronata f. sp. avenae</name>
    <dbReference type="NCBI Taxonomy" id="200324"/>
    <lineage>
        <taxon>Eukaryota</taxon>
        <taxon>Fungi</taxon>
        <taxon>Dikarya</taxon>
        <taxon>Basidiomycota</taxon>
        <taxon>Pucciniomycotina</taxon>
        <taxon>Pucciniomycetes</taxon>
        <taxon>Pucciniales</taxon>
        <taxon>Pucciniaceae</taxon>
        <taxon>Puccinia</taxon>
    </lineage>
</organism>
<evidence type="ECO:0000313" key="3">
    <source>
        <dbReference type="Proteomes" id="UP000235388"/>
    </source>
</evidence>
<reference evidence="2 3" key="1">
    <citation type="submission" date="2017-11" db="EMBL/GenBank/DDBJ databases">
        <title>De novo assembly and phasing of dikaryotic genomes from two isolates of Puccinia coronata f. sp. avenae, the causal agent of oat crown rust.</title>
        <authorList>
            <person name="Miller M.E."/>
            <person name="Zhang Y."/>
            <person name="Omidvar V."/>
            <person name="Sperschneider J."/>
            <person name="Schwessinger B."/>
            <person name="Raley C."/>
            <person name="Palmer J.M."/>
            <person name="Garnica D."/>
            <person name="Upadhyaya N."/>
            <person name="Rathjen J."/>
            <person name="Taylor J.M."/>
            <person name="Park R.F."/>
            <person name="Dodds P.N."/>
            <person name="Hirsch C.D."/>
            <person name="Kianian S.F."/>
            <person name="Figueroa M."/>
        </authorList>
    </citation>
    <scope>NUCLEOTIDE SEQUENCE [LARGE SCALE GENOMIC DNA]</scope>
    <source>
        <strain evidence="2">12NC29</strain>
    </source>
</reference>
<evidence type="ECO:0000256" key="1">
    <source>
        <dbReference type="SAM" id="MobiDB-lite"/>
    </source>
</evidence>
<accession>A0A2N5VSS1</accession>
<feature type="region of interest" description="Disordered" evidence="1">
    <location>
        <begin position="1"/>
        <end position="23"/>
    </location>
</feature>
<evidence type="ECO:0000313" key="2">
    <source>
        <dbReference type="EMBL" id="PLW53026.1"/>
    </source>
</evidence>
<gene>
    <name evidence="2" type="ORF">PCANC_10733</name>
</gene>
<dbReference type="EMBL" id="PGCJ01000069">
    <property type="protein sequence ID" value="PLW53026.1"/>
    <property type="molecule type" value="Genomic_DNA"/>
</dbReference>
<protein>
    <submittedName>
        <fullName evidence="2">Uncharacterized protein</fullName>
    </submittedName>
</protein>
<sequence>MLITFLGSESGPQLGHQPEPGSEQIPNQLELLRNSYSELNDNFRSALDLVVRGMKILRGRLNKNSSVFGARDSGLYVPVKPAAPVFDRLTKLDEFFPVGGLEILRGNEGKEVKLLQMLTFEEKALMSSITIERNEIYHDVYQKLHELQSDAVKEVILRGYSPVTEREDFLDTVESSIASMFNSIICNLNSSNYESKGTALRQLWTGFQKGWWILKVRTKRRFCS</sequence>